<feature type="region of interest" description="Disordered" evidence="1">
    <location>
        <begin position="49"/>
        <end position="85"/>
    </location>
</feature>
<evidence type="ECO:0000313" key="2">
    <source>
        <dbReference type="EMBL" id="PLW46836.1"/>
    </source>
</evidence>
<protein>
    <submittedName>
        <fullName evidence="2">Uncharacterized protein</fullName>
    </submittedName>
</protein>
<organism evidence="2 3">
    <name type="scientific">Puccinia coronata f. sp. avenae</name>
    <dbReference type="NCBI Taxonomy" id="200324"/>
    <lineage>
        <taxon>Eukaryota</taxon>
        <taxon>Fungi</taxon>
        <taxon>Dikarya</taxon>
        <taxon>Basidiomycota</taxon>
        <taxon>Pucciniomycotina</taxon>
        <taxon>Pucciniomycetes</taxon>
        <taxon>Pucciniales</taxon>
        <taxon>Pucciniaceae</taxon>
        <taxon>Puccinia</taxon>
    </lineage>
</organism>
<feature type="compositionally biased region" description="Basic residues" evidence="1">
    <location>
        <begin position="64"/>
        <end position="79"/>
    </location>
</feature>
<evidence type="ECO:0000313" key="3">
    <source>
        <dbReference type="Proteomes" id="UP000235392"/>
    </source>
</evidence>
<reference evidence="2 3" key="1">
    <citation type="submission" date="2017-11" db="EMBL/GenBank/DDBJ databases">
        <title>De novo assembly and phasing of dikaryotic genomes from two isolates of Puccinia coronata f. sp. avenae, the causal agent of oat crown rust.</title>
        <authorList>
            <person name="Miller M.E."/>
            <person name="Zhang Y."/>
            <person name="Omidvar V."/>
            <person name="Sperschneider J."/>
            <person name="Schwessinger B."/>
            <person name="Raley C."/>
            <person name="Palmer J.M."/>
            <person name="Garnica D."/>
            <person name="Upadhyaya N."/>
            <person name="Rathjen J."/>
            <person name="Taylor J.M."/>
            <person name="Park R.F."/>
            <person name="Dodds P.N."/>
            <person name="Hirsch C.D."/>
            <person name="Kianian S.F."/>
            <person name="Figueroa M."/>
        </authorList>
    </citation>
    <scope>NUCLEOTIDE SEQUENCE [LARGE SCALE GENOMIC DNA]</scope>
    <source>
        <strain evidence="2">12SD80</strain>
    </source>
</reference>
<name>A0A2N5VAA4_9BASI</name>
<proteinExistence type="predicted"/>
<dbReference type="AlphaFoldDB" id="A0A2N5VAA4"/>
<gene>
    <name evidence="2" type="ORF">PCASD_06017</name>
</gene>
<dbReference type="EMBL" id="PGCI01000036">
    <property type="protein sequence ID" value="PLW46836.1"/>
    <property type="molecule type" value="Genomic_DNA"/>
</dbReference>
<evidence type="ECO:0000256" key="1">
    <source>
        <dbReference type="SAM" id="MobiDB-lite"/>
    </source>
</evidence>
<comment type="caution">
    <text evidence="2">The sequence shown here is derived from an EMBL/GenBank/DDBJ whole genome shotgun (WGS) entry which is preliminary data.</text>
</comment>
<feature type="compositionally biased region" description="Low complexity" evidence="1">
    <location>
        <begin position="50"/>
        <end position="63"/>
    </location>
</feature>
<sequence>MPHYRPFIITYCKIYPHGDEDDKTTKEPNTTIQTRFTNPESLNHNFISLPRKTQTTTPTTITTRGKRPRRYGTRSKTAKSKPPQF</sequence>
<accession>A0A2N5VAA4</accession>
<dbReference type="Proteomes" id="UP000235392">
    <property type="component" value="Unassembled WGS sequence"/>
</dbReference>